<organism evidence="2 3">
    <name type="scientific">Deinococcus oregonensis</name>
    <dbReference type="NCBI Taxonomy" id="1805970"/>
    <lineage>
        <taxon>Bacteria</taxon>
        <taxon>Thermotogati</taxon>
        <taxon>Deinococcota</taxon>
        <taxon>Deinococci</taxon>
        <taxon>Deinococcales</taxon>
        <taxon>Deinococcaceae</taxon>
        <taxon>Deinococcus</taxon>
    </lineage>
</organism>
<name>A0ABV6AVF6_9DEIO</name>
<keyword evidence="1" id="KW-0732">Signal</keyword>
<dbReference type="EMBL" id="JBHLYR010000008">
    <property type="protein sequence ID" value="MFB9990626.1"/>
    <property type="molecule type" value="Genomic_DNA"/>
</dbReference>
<reference evidence="2 3" key="1">
    <citation type="submission" date="2024-09" db="EMBL/GenBank/DDBJ databases">
        <authorList>
            <person name="Sun Q."/>
            <person name="Mori K."/>
        </authorList>
    </citation>
    <scope>NUCLEOTIDE SEQUENCE [LARGE SCALE GENOMIC DNA]</scope>
    <source>
        <strain evidence="2 3">JCM 13503</strain>
    </source>
</reference>
<keyword evidence="3" id="KW-1185">Reference proteome</keyword>
<dbReference type="Proteomes" id="UP001589733">
    <property type="component" value="Unassembled WGS sequence"/>
</dbReference>
<accession>A0ABV6AVF6</accession>
<comment type="caution">
    <text evidence="2">The sequence shown here is derived from an EMBL/GenBank/DDBJ whole genome shotgun (WGS) entry which is preliminary data.</text>
</comment>
<proteinExistence type="predicted"/>
<evidence type="ECO:0000313" key="2">
    <source>
        <dbReference type="EMBL" id="MFB9990626.1"/>
    </source>
</evidence>
<feature type="chain" id="PRO_5046476484" evidence="1">
    <location>
        <begin position="28"/>
        <end position="1610"/>
    </location>
</feature>
<feature type="signal peptide" evidence="1">
    <location>
        <begin position="1"/>
        <end position="27"/>
    </location>
</feature>
<evidence type="ECO:0000256" key="1">
    <source>
        <dbReference type="SAM" id="SignalP"/>
    </source>
</evidence>
<protein>
    <submittedName>
        <fullName evidence="2">DUF11 domain-containing protein</fullName>
    </submittedName>
</protein>
<sequence length="1610" mass="169411">MKFKAKPPLAALTALSALLAAGSVAQAQEIDTSLPLTSIGDKLMWTVGDQNLNLNVPITGRIKLDLYSPRVDQSDYRSDTYYGDEQYDANRSAVATTFTLLDASGKVVLRRTFTPGAHDWETLLEQDLTAGQYRLNVETKGNGKNTFAVRLTGVSADVTAERLTVNIHSRDWVPAINVTTDGTVPYVVRMYDGDGKSELEARLRDEQGNITPLTVSGDLAYSDLKMPLPAGRYVIEMRQPGTAKQYSNTAGFSLLRAGTATPITLTRVDQTGQLRVTAELILPGSMAATSADFTLNGKADHVDGSLTRRVPVGDYELTAAPVAGATVTLDQSKLSVPKGGLAEGHIQIRPEVALSLKADKTEICIGDTVTLTARATTAFAGNLPMNLTLDTPGLDITGANTLDGTLNAARPGELTLIGTATAAGPLTVSARLNPWEQGQTVNLNVLPSATSLQLSREPLAAATVGDEVTVNLTVKNTAAQSVLFALTDTPGAGLVALDPTTFEGTLAAGESRTLTYRARVDAAGEATLNAQLNSPSCPAPQTVGGLLTAAPVPMPVPEVVVPEIEVPEERPAPAQLRESVVSLPYDAPSRSNELVISHLPPAGATVTPGSSSLNGQPIADPLVGPSGTLYWVIPATDAKAQRGVIKYDLAHTEVLGVMAAPSLLSRLAGNRSELLEGSFDAADLNAARPLTAPASVATAENAGAIKLPLAGSLIRTRDRISVVVETPLGDLPTLTINGQPVDSSTIGTNTQDGVRGVQRLTYVGVPLKPGPNVLSLNGETVTVQLVGGTAEIQVLATQMLADGSTPLRVKFRALDAFGNLASLSSVTVRTNLEARTPDANPSESGYQVRLTDGEGVMELQPQSSPTTLKVELLNGEQVQRQSFEVRPDASRVGVGMLSATLGLDGSLNLQDDLTYQAKGYYEGPLAGGKLYAAADKDGLPTNENTLIRYPVAGDASTESVPLQGIDPVALTYDHPSFRAQYRTTALPIDVLAVGEQFTALSAYTKTNPSVAAFAALVPRDRITDAPLTPEGTRILRLPNTDIAEGSETLVLVTLERTLQADGTQKELGRTTLIRNVDYVLDVRTGIITLARALDTVDNDLNTLRVLASYRLLNAKDGRRAAFGAQIKQTGENYSVGLAAVSLDDRITYGVRAQYDNSTLKAGALVAYSGGVQASAEVSTKLGDDSLNARVRYQDEGYAGLNGFGVGLNASASYNARFGANLNAIADGEFHRTPTTEGGSVGARAEFRVAPFTVGGGFKYAFGDIYGLGAVGSIGYHRNPVDIDVVHVQPLSGNLDATTNITAKYRFTDKVTLGLTDAITWGVGSTNNITQSAALTLDSQLGNVNYALGYELPTASGAGNRARFGVSTALTLSERVNVGLRGSALYDLNSNEAQLGAGADVNYRSDNVSATTGTDLTYSGGKFGVVVRGGVTGTITPHLTLTADALAEWSGDKTGLRASLGYAYRNRTFNSLGYARYMQGSLGGTQPELSTGLSAEYRQPTWAARAGLETRTLLNDTASFTLQAQIGGTAYLTDRFGIGAWGRMITQPATSTTAYGYGLEASVRPLPGTWLTAGYNPVGFVGLPSAGTYTRQGAYLRLDLTIDENLGKEQK</sequence>
<gene>
    <name evidence="2" type="ORF">ACFFLM_01305</name>
</gene>
<dbReference type="RefSeq" id="WP_380004729.1">
    <property type="nucleotide sequence ID" value="NZ_JBHLYR010000008.1"/>
</dbReference>
<evidence type="ECO:0000313" key="3">
    <source>
        <dbReference type="Proteomes" id="UP001589733"/>
    </source>
</evidence>